<protein>
    <submittedName>
        <fullName evidence="1">Uncharacterized protein</fullName>
    </submittedName>
</protein>
<dbReference type="Proteomes" id="UP001163321">
    <property type="component" value="Chromosome 5"/>
</dbReference>
<evidence type="ECO:0000313" key="1">
    <source>
        <dbReference type="EMBL" id="KAI9911940.1"/>
    </source>
</evidence>
<evidence type="ECO:0000313" key="2">
    <source>
        <dbReference type="Proteomes" id="UP001163321"/>
    </source>
</evidence>
<name>A0ACC0VZX5_9STRA</name>
<comment type="caution">
    <text evidence="1">The sequence shown here is derived from an EMBL/GenBank/DDBJ whole genome shotgun (WGS) entry which is preliminary data.</text>
</comment>
<dbReference type="EMBL" id="CM047584">
    <property type="protein sequence ID" value="KAI9911940.1"/>
    <property type="molecule type" value="Genomic_DNA"/>
</dbReference>
<reference evidence="1 2" key="1">
    <citation type="journal article" date="2022" name="bioRxiv">
        <title>The genome of the oomycete Peronosclerospora sorghi, a cosmopolitan pathogen of maize and sorghum, is inflated with dispersed pseudogenes.</title>
        <authorList>
            <person name="Fletcher K."/>
            <person name="Martin F."/>
            <person name="Isakeit T."/>
            <person name="Cavanaugh K."/>
            <person name="Magill C."/>
            <person name="Michelmore R."/>
        </authorList>
    </citation>
    <scope>NUCLEOTIDE SEQUENCE [LARGE SCALE GENOMIC DNA]</scope>
    <source>
        <strain evidence="1">P6</strain>
    </source>
</reference>
<proteinExistence type="predicted"/>
<accession>A0ACC0VZX5</accession>
<gene>
    <name evidence="1" type="ORF">PsorP6_009007</name>
</gene>
<organism evidence="1 2">
    <name type="scientific">Peronosclerospora sorghi</name>
    <dbReference type="NCBI Taxonomy" id="230839"/>
    <lineage>
        <taxon>Eukaryota</taxon>
        <taxon>Sar</taxon>
        <taxon>Stramenopiles</taxon>
        <taxon>Oomycota</taxon>
        <taxon>Peronosporomycetes</taxon>
        <taxon>Peronosporales</taxon>
        <taxon>Peronosporaceae</taxon>
        <taxon>Peronosclerospora</taxon>
    </lineage>
</organism>
<keyword evidence="2" id="KW-1185">Reference proteome</keyword>
<sequence>MAPHMMKQHQALEIYKTQKQKIKDNEQLTVEDIAGAAVDDPEDNSGKSEIFLDVVKIIEGKTIGTAKGEGQDPREEEALDEKKTEIVVEDVSGMRNALDRPVPVSIVGMAIKIDVGETTDRESWSCTESTMEEFWCFVVIDEVEGEKREGLVHLSNLSENRVSNAKEFAKRGVRVKVKLISISGTKFFMSMRDVDQKTGQDMMPQRSSSGVEKALLENTSSDSRSWINPYAPGMQSSHQLDDDDNKPQRAAKRMSAPERWEVLQLINSGVLSVEDYPTFEEEHGIMNTETTEEDFEVERIEEEPISREMPPVKIVKNPDASMQRAAMTQSHLAKERRELRRTQANQLIDSIPKDLNRPWENPMPEAGERHFAQELRGINMSSTFELPEWKQKSVGKNLSYGIVSNNSILEQRESLPVF</sequence>